<keyword evidence="3" id="KW-1185">Reference proteome</keyword>
<evidence type="ECO:0000313" key="2">
    <source>
        <dbReference type="EMBL" id="VUZ56548.1"/>
    </source>
</evidence>
<keyword evidence="1" id="KW-0732">Signal</keyword>
<evidence type="ECO:0000256" key="1">
    <source>
        <dbReference type="SAM" id="SignalP"/>
    </source>
</evidence>
<gene>
    <name evidence="2" type="ORF">WMSIL1_LOCUS14193</name>
</gene>
<feature type="chain" id="PRO_5021796618" description="DUF5727 domain-containing protein" evidence="1">
    <location>
        <begin position="16"/>
        <end position="132"/>
    </location>
</feature>
<proteinExistence type="predicted"/>
<accession>A0A564ZCF3</accession>
<protein>
    <recommendedName>
        <fullName evidence="4">DUF5727 domain-containing protein</fullName>
    </recommendedName>
</protein>
<dbReference type="Proteomes" id="UP000321570">
    <property type="component" value="Unassembled WGS sequence"/>
</dbReference>
<feature type="signal peptide" evidence="1">
    <location>
        <begin position="1"/>
        <end position="15"/>
    </location>
</feature>
<dbReference type="EMBL" id="CABIJS010000706">
    <property type="protein sequence ID" value="VUZ56548.1"/>
    <property type="molecule type" value="Genomic_DNA"/>
</dbReference>
<dbReference type="AlphaFoldDB" id="A0A564ZCF3"/>
<sequence>MRVILVLSFALPLLAYRTEDSCLKFSQSDLVSSICAKAASSHDLELIANLGKQLANTETHLSCLIGGSIIELKTTKKVYKLKNIGQDEVVLCRYAVENSPDGSDFVPQLFTIYRGKLYDIYGNAADTHERDD</sequence>
<name>A0A564ZCF3_HYMDI</name>
<evidence type="ECO:0008006" key="4">
    <source>
        <dbReference type="Google" id="ProtNLM"/>
    </source>
</evidence>
<reference evidence="2 3" key="1">
    <citation type="submission" date="2019-07" db="EMBL/GenBank/DDBJ databases">
        <authorList>
            <person name="Jastrzebski P J."/>
            <person name="Paukszto L."/>
            <person name="Jastrzebski P J."/>
        </authorList>
    </citation>
    <scope>NUCLEOTIDE SEQUENCE [LARGE SCALE GENOMIC DNA]</scope>
    <source>
        <strain evidence="2 3">WMS-il1</strain>
    </source>
</reference>
<organism evidence="2 3">
    <name type="scientific">Hymenolepis diminuta</name>
    <name type="common">Rat tapeworm</name>
    <dbReference type="NCBI Taxonomy" id="6216"/>
    <lineage>
        <taxon>Eukaryota</taxon>
        <taxon>Metazoa</taxon>
        <taxon>Spiralia</taxon>
        <taxon>Lophotrochozoa</taxon>
        <taxon>Platyhelminthes</taxon>
        <taxon>Cestoda</taxon>
        <taxon>Eucestoda</taxon>
        <taxon>Cyclophyllidea</taxon>
        <taxon>Hymenolepididae</taxon>
        <taxon>Hymenolepis</taxon>
    </lineage>
</organism>
<evidence type="ECO:0000313" key="3">
    <source>
        <dbReference type="Proteomes" id="UP000321570"/>
    </source>
</evidence>